<name>A0A9P8UCA5_9PEZI</name>
<evidence type="ECO:0000313" key="5">
    <source>
        <dbReference type="EMBL" id="KAH6645532.1"/>
    </source>
</evidence>
<gene>
    <name evidence="5" type="ORF">BKA67DRAFT_526685</name>
</gene>
<dbReference type="OrthoDB" id="2281372at2759"/>
<dbReference type="Gene3D" id="3.10.350.10">
    <property type="entry name" value="LysM domain"/>
    <property type="match status" value="2"/>
</dbReference>
<dbReference type="AlphaFoldDB" id="A0A9P8UCA5"/>
<organism evidence="5 6">
    <name type="scientific">Truncatella angustata</name>
    <dbReference type="NCBI Taxonomy" id="152316"/>
    <lineage>
        <taxon>Eukaryota</taxon>
        <taxon>Fungi</taxon>
        <taxon>Dikarya</taxon>
        <taxon>Ascomycota</taxon>
        <taxon>Pezizomycotina</taxon>
        <taxon>Sordariomycetes</taxon>
        <taxon>Xylariomycetidae</taxon>
        <taxon>Amphisphaeriales</taxon>
        <taxon>Sporocadaceae</taxon>
        <taxon>Truncatella</taxon>
    </lineage>
</organism>
<dbReference type="PROSITE" id="PS51782">
    <property type="entry name" value="LYSM"/>
    <property type="match status" value="2"/>
</dbReference>
<dbReference type="SMART" id="SM00257">
    <property type="entry name" value="LysM"/>
    <property type="match status" value="2"/>
</dbReference>
<reference evidence="5" key="1">
    <citation type="journal article" date="2021" name="Nat. Commun.">
        <title>Genetic determinants of endophytism in the Arabidopsis root mycobiome.</title>
        <authorList>
            <person name="Mesny F."/>
            <person name="Miyauchi S."/>
            <person name="Thiergart T."/>
            <person name="Pickel B."/>
            <person name="Atanasova L."/>
            <person name="Karlsson M."/>
            <person name="Huettel B."/>
            <person name="Barry K.W."/>
            <person name="Haridas S."/>
            <person name="Chen C."/>
            <person name="Bauer D."/>
            <person name="Andreopoulos W."/>
            <person name="Pangilinan J."/>
            <person name="LaButti K."/>
            <person name="Riley R."/>
            <person name="Lipzen A."/>
            <person name="Clum A."/>
            <person name="Drula E."/>
            <person name="Henrissat B."/>
            <person name="Kohler A."/>
            <person name="Grigoriev I.V."/>
            <person name="Martin F.M."/>
            <person name="Hacquard S."/>
        </authorList>
    </citation>
    <scope>NUCLEOTIDE SEQUENCE</scope>
    <source>
        <strain evidence="5">MPI-SDFR-AT-0073</strain>
    </source>
</reference>
<dbReference type="PANTHER" id="PTHR34997">
    <property type="entry name" value="AM15"/>
    <property type="match status" value="1"/>
</dbReference>
<evidence type="ECO:0000256" key="1">
    <source>
        <dbReference type="ARBA" id="ARBA00022669"/>
    </source>
</evidence>
<sequence length="167" mass="17133">SATATTTTSSTASAVTTPGPTMSGTAADCNLYHLATAGDTCSSIETAYGITSDEFLEWNPAISSDCSSNFWIDEAYCVGVTSSSSSVTATATISSTASVVTAPGPTLSGTASNCNAYYVVQSGDSCYSVETAYGISADEFFEWNPSVSFDCSTNFWADEAYCVGVSS</sequence>
<dbReference type="GO" id="GO:0008061">
    <property type="term" value="F:chitin binding"/>
    <property type="evidence" value="ECO:0007669"/>
    <property type="project" value="UniProtKB-KW"/>
</dbReference>
<evidence type="ECO:0000256" key="2">
    <source>
        <dbReference type="ARBA" id="ARBA00023026"/>
    </source>
</evidence>
<accession>A0A9P8UCA5</accession>
<feature type="non-terminal residue" evidence="5">
    <location>
        <position position="1"/>
    </location>
</feature>
<keyword evidence="2" id="KW-0843">Virulence</keyword>
<dbReference type="InterPro" id="IPR018392">
    <property type="entry name" value="LysM"/>
</dbReference>
<dbReference type="Pfam" id="PF01476">
    <property type="entry name" value="LysM"/>
    <property type="match status" value="2"/>
</dbReference>
<evidence type="ECO:0000313" key="6">
    <source>
        <dbReference type="Proteomes" id="UP000758603"/>
    </source>
</evidence>
<comment type="similarity">
    <text evidence="3">Belongs to the secreted LysM effector family.</text>
</comment>
<comment type="caution">
    <text evidence="5">The sequence shown here is derived from an EMBL/GenBank/DDBJ whole genome shotgun (WGS) entry which is preliminary data.</text>
</comment>
<dbReference type="PANTHER" id="PTHR34997:SF1">
    <property type="entry name" value="PEPTIDOGLYCAN-BINDING LYSIN DOMAIN"/>
    <property type="match status" value="1"/>
</dbReference>
<keyword evidence="6" id="KW-1185">Reference proteome</keyword>
<keyword evidence="1" id="KW-0147">Chitin-binding</keyword>
<feature type="domain" description="LysM" evidence="4">
    <location>
        <begin position="116"/>
        <end position="163"/>
    </location>
</feature>
<protein>
    <recommendedName>
        <fullName evidence="4">LysM domain-containing protein</fullName>
    </recommendedName>
</protein>
<dbReference type="InterPro" id="IPR036779">
    <property type="entry name" value="LysM_dom_sf"/>
</dbReference>
<feature type="domain" description="LysM" evidence="4">
    <location>
        <begin position="31"/>
        <end position="78"/>
    </location>
</feature>
<dbReference type="InterPro" id="IPR052210">
    <property type="entry name" value="LysM1-like"/>
</dbReference>
<proteinExistence type="inferred from homology"/>
<dbReference type="Proteomes" id="UP000758603">
    <property type="component" value="Unassembled WGS sequence"/>
</dbReference>
<dbReference type="EMBL" id="JAGPXC010000011">
    <property type="protein sequence ID" value="KAH6645532.1"/>
    <property type="molecule type" value="Genomic_DNA"/>
</dbReference>
<evidence type="ECO:0000256" key="3">
    <source>
        <dbReference type="ARBA" id="ARBA00044955"/>
    </source>
</evidence>
<dbReference type="RefSeq" id="XP_045952046.1">
    <property type="nucleotide sequence ID" value="XM_046098771.1"/>
</dbReference>
<evidence type="ECO:0000259" key="4">
    <source>
        <dbReference type="PROSITE" id="PS51782"/>
    </source>
</evidence>
<dbReference type="GeneID" id="70127663"/>
<dbReference type="SUPFAM" id="SSF54106">
    <property type="entry name" value="LysM domain"/>
    <property type="match status" value="2"/>
</dbReference>
<dbReference type="CDD" id="cd00118">
    <property type="entry name" value="LysM"/>
    <property type="match status" value="2"/>
</dbReference>